<reference evidence="1 2" key="1">
    <citation type="journal article" date="2024" name="Nat. Commun.">
        <title>Phylogenomics reveals the evolutionary origins of lichenization in chlorophyte algae.</title>
        <authorList>
            <person name="Puginier C."/>
            <person name="Libourel C."/>
            <person name="Otte J."/>
            <person name="Skaloud P."/>
            <person name="Haon M."/>
            <person name="Grisel S."/>
            <person name="Petersen M."/>
            <person name="Berrin J.G."/>
            <person name="Delaux P.M."/>
            <person name="Dal Grande F."/>
            <person name="Keller J."/>
        </authorList>
    </citation>
    <scope>NUCLEOTIDE SEQUENCE [LARGE SCALE GENOMIC DNA]</scope>
    <source>
        <strain evidence="1 2">SAG 2043</strain>
    </source>
</reference>
<comment type="caution">
    <text evidence="1">The sequence shown here is derived from an EMBL/GenBank/DDBJ whole genome shotgun (WGS) entry which is preliminary data.</text>
</comment>
<dbReference type="Proteomes" id="UP001489004">
    <property type="component" value="Unassembled WGS sequence"/>
</dbReference>
<organism evidence="1 2">
    <name type="scientific">[Myrmecia] bisecta</name>
    <dbReference type="NCBI Taxonomy" id="41462"/>
    <lineage>
        <taxon>Eukaryota</taxon>
        <taxon>Viridiplantae</taxon>
        <taxon>Chlorophyta</taxon>
        <taxon>core chlorophytes</taxon>
        <taxon>Trebouxiophyceae</taxon>
        <taxon>Trebouxiales</taxon>
        <taxon>Trebouxiaceae</taxon>
        <taxon>Myrmecia</taxon>
    </lineage>
</organism>
<keyword evidence="2" id="KW-1185">Reference proteome</keyword>
<accession>A0AAW1PAU6</accession>
<protein>
    <submittedName>
        <fullName evidence="1">Uncharacterized protein</fullName>
    </submittedName>
</protein>
<name>A0AAW1PAU6_9CHLO</name>
<gene>
    <name evidence="1" type="ORF">WJX72_010801</name>
</gene>
<evidence type="ECO:0000313" key="1">
    <source>
        <dbReference type="EMBL" id="KAK9807018.1"/>
    </source>
</evidence>
<evidence type="ECO:0000313" key="2">
    <source>
        <dbReference type="Proteomes" id="UP001489004"/>
    </source>
</evidence>
<dbReference type="EMBL" id="JALJOR010000013">
    <property type="protein sequence ID" value="KAK9807018.1"/>
    <property type="molecule type" value="Genomic_DNA"/>
</dbReference>
<sequence length="275" mass="29857">MAYNGDALVLPAGTQPDGITNCYKIWDADRIKAVRSWETGTYKSHNARIIASTGISSGGTGKSTTAATLASGLAGHGHNANPVFFSARSVPGMLHHFMEQAAYVYGARFVLVDLGPVRPHNQYLAMLAANDAITTRLMPALAQHGMQQPLAQQIAQEVAQVLSNTGIAAPGPTAGVAGVVREYDQLKYMTERESIPVPFLQRWHFLTLEGAAYEEYEQQRQLDPNAAMPPVTTMLKPAGKQTELEQKVLTIRRMFSVLRRAVLVVPVPQGLQGLH</sequence>
<dbReference type="InterPro" id="IPR027417">
    <property type="entry name" value="P-loop_NTPase"/>
</dbReference>
<dbReference type="SUPFAM" id="SSF52540">
    <property type="entry name" value="P-loop containing nucleoside triphosphate hydrolases"/>
    <property type="match status" value="1"/>
</dbReference>
<dbReference type="AlphaFoldDB" id="A0AAW1PAU6"/>
<proteinExistence type="predicted"/>